<keyword evidence="3" id="KW-0804">Transcription</keyword>
<evidence type="ECO:0000313" key="7">
    <source>
        <dbReference type="EMBL" id="SEW25684.1"/>
    </source>
</evidence>
<dbReference type="PANTHER" id="PTHR43280:SF2">
    <property type="entry name" value="HTH-TYPE TRANSCRIPTIONAL REGULATOR EXSA"/>
    <property type="match status" value="1"/>
</dbReference>
<evidence type="ECO:0000256" key="5">
    <source>
        <dbReference type="SAM" id="Phobius"/>
    </source>
</evidence>
<reference evidence="8" key="1">
    <citation type="submission" date="2016-10" db="EMBL/GenBank/DDBJ databases">
        <authorList>
            <person name="Varghese N."/>
            <person name="Submissions S."/>
        </authorList>
    </citation>
    <scope>NUCLEOTIDE SEQUENCE [LARGE SCALE GENOMIC DNA]</scope>
    <source>
        <strain evidence="8">CGMCC 1.12402</strain>
    </source>
</reference>
<dbReference type="PROSITE" id="PS00041">
    <property type="entry name" value="HTH_ARAC_FAMILY_1"/>
    <property type="match status" value="1"/>
</dbReference>
<dbReference type="InterPro" id="IPR011990">
    <property type="entry name" value="TPR-like_helical_dom_sf"/>
</dbReference>
<dbReference type="GO" id="GO:0043565">
    <property type="term" value="F:sequence-specific DNA binding"/>
    <property type="evidence" value="ECO:0007669"/>
    <property type="project" value="InterPro"/>
</dbReference>
<gene>
    <name evidence="7" type="ORF">SAMN05216290_2278</name>
</gene>
<keyword evidence="5" id="KW-1133">Transmembrane helix</keyword>
<feature type="repeat" description="TPR" evidence="4">
    <location>
        <begin position="382"/>
        <end position="415"/>
    </location>
</feature>
<dbReference type="SMART" id="SM00028">
    <property type="entry name" value="TPR"/>
    <property type="match status" value="3"/>
</dbReference>
<dbReference type="PROSITE" id="PS50005">
    <property type="entry name" value="TPR"/>
    <property type="match status" value="1"/>
</dbReference>
<accession>A0A1I0QFR0</accession>
<dbReference type="GO" id="GO:0003700">
    <property type="term" value="F:DNA-binding transcription factor activity"/>
    <property type="evidence" value="ECO:0007669"/>
    <property type="project" value="InterPro"/>
</dbReference>
<evidence type="ECO:0000256" key="3">
    <source>
        <dbReference type="ARBA" id="ARBA00023163"/>
    </source>
</evidence>
<dbReference type="InterPro" id="IPR018060">
    <property type="entry name" value="HTH_AraC"/>
</dbReference>
<dbReference type="OrthoDB" id="9779074at2"/>
<dbReference type="SUPFAM" id="SSF48452">
    <property type="entry name" value="TPR-like"/>
    <property type="match status" value="2"/>
</dbReference>
<dbReference type="STRING" id="1267423.SAMN05216290_2278"/>
<dbReference type="Pfam" id="PF13181">
    <property type="entry name" value="TPR_8"/>
    <property type="match status" value="1"/>
</dbReference>
<dbReference type="PANTHER" id="PTHR43280">
    <property type="entry name" value="ARAC-FAMILY TRANSCRIPTIONAL REGULATOR"/>
    <property type="match status" value="1"/>
</dbReference>
<evidence type="ECO:0000259" key="6">
    <source>
        <dbReference type="PROSITE" id="PS01124"/>
    </source>
</evidence>
<keyword evidence="5" id="KW-0472">Membrane</keyword>
<evidence type="ECO:0000256" key="1">
    <source>
        <dbReference type="ARBA" id="ARBA00023015"/>
    </source>
</evidence>
<protein>
    <submittedName>
        <fullName evidence="7">TolB amino-terminal domain-containing protein</fullName>
    </submittedName>
</protein>
<evidence type="ECO:0000256" key="2">
    <source>
        <dbReference type="ARBA" id="ARBA00023125"/>
    </source>
</evidence>
<dbReference type="Pfam" id="PF12833">
    <property type="entry name" value="HTH_18"/>
    <property type="match status" value="1"/>
</dbReference>
<sequence>MPKENDFLNQLKSTIEQRMSDESFGVTELAEEIGMSRSNLLRRIKKLTGQSVSQFIREVRLAKAMELLHQGSLNVSEVAFQVGFSSVSYFVKCFRETYGYPPGEASKQVEEEIDSVTAEPLEKRQSNRKLIGALVAVVLVLAVAAFAFMGGDRLEDASIEKSIAVLPFKNDSDDKSNVYLINGLMESTLINLQKIGALKVISRTSVEQYRDSPKAIPEIADELDVNYFVEGSGQKIGDRIMLNIQLIEAATDQQLWAAQYERDAKDIFKLQQEIASNIANEIKAIITPTERKQIIKVPTDNLLAYDNYLKGRNLLQIGNLERIEEAIPYFERAIRLDDSFAAAYASLAFSYYYLELFQSDRKHVKAMNEMAQKAMALDPELPESHVAMALCEKEKANFDAVIPYLERALELRPNSAEVINLLSDMYANYTPNTEKYLEYALKGVQLSRVENDSITTSYIYLHLSNALIQSGFVEESIYYVNRSIDYYAYNGYSQYVKAFMLYARDKDEDMLRGRLITEWEKDSARIDILQEIGKVSFFMRDYETAYHYYDLLLNQLAERNLDVFQYEFLKVGMVYEAMGEEEKGQELIQEYYDYVSQDETYYRDIFLYVYYAYKGEAEPAVEHLKAFSEQDSFQFWLVLFDNDPSTDALNGNPEVTALWKKITDKFWDNHERLKTDLKEKGLI</sequence>
<name>A0A1I0QFR0_9BACT</name>
<dbReference type="InterPro" id="IPR020449">
    <property type="entry name" value="Tscrpt_reg_AraC-type_HTH"/>
</dbReference>
<dbReference type="RefSeq" id="WP_090258705.1">
    <property type="nucleotide sequence ID" value="NZ_FOIR01000002.1"/>
</dbReference>
<proteinExistence type="predicted"/>
<organism evidence="7 8">
    <name type="scientific">Roseivirga pacifica</name>
    <dbReference type="NCBI Taxonomy" id="1267423"/>
    <lineage>
        <taxon>Bacteria</taxon>
        <taxon>Pseudomonadati</taxon>
        <taxon>Bacteroidota</taxon>
        <taxon>Cytophagia</taxon>
        <taxon>Cytophagales</taxon>
        <taxon>Roseivirgaceae</taxon>
        <taxon>Roseivirga</taxon>
    </lineage>
</organism>
<dbReference type="PROSITE" id="PS01124">
    <property type="entry name" value="HTH_ARAC_FAMILY_2"/>
    <property type="match status" value="1"/>
</dbReference>
<keyword evidence="2" id="KW-0238">DNA-binding</keyword>
<keyword evidence="5" id="KW-0812">Transmembrane</keyword>
<feature type="domain" description="HTH araC/xylS-type" evidence="6">
    <location>
        <begin position="9"/>
        <end position="108"/>
    </location>
</feature>
<feature type="transmembrane region" description="Helical" evidence="5">
    <location>
        <begin position="130"/>
        <end position="149"/>
    </location>
</feature>
<evidence type="ECO:0000313" key="8">
    <source>
        <dbReference type="Proteomes" id="UP000199437"/>
    </source>
</evidence>
<dbReference type="SUPFAM" id="SSF46689">
    <property type="entry name" value="Homeodomain-like"/>
    <property type="match status" value="1"/>
</dbReference>
<keyword evidence="4" id="KW-0802">TPR repeat</keyword>
<keyword evidence="1" id="KW-0805">Transcription regulation</keyword>
<dbReference type="InterPro" id="IPR018062">
    <property type="entry name" value="HTH_AraC-typ_CS"/>
</dbReference>
<dbReference type="Gene3D" id="3.40.50.10070">
    <property type="entry name" value="TolB, N-terminal domain"/>
    <property type="match status" value="1"/>
</dbReference>
<keyword evidence="8" id="KW-1185">Reference proteome</keyword>
<dbReference type="EMBL" id="FOIR01000002">
    <property type="protein sequence ID" value="SEW25684.1"/>
    <property type="molecule type" value="Genomic_DNA"/>
</dbReference>
<dbReference type="Gene3D" id="1.25.40.10">
    <property type="entry name" value="Tetratricopeptide repeat domain"/>
    <property type="match status" value="1"/>
</dbReference>
<dbReference type="AlphaFoldDB" id="A0A1I0QFR0"/>
<evidence type="ECO:0000256" key="4">
    <source>
        <dbReference type="PROSITE-ProRule" id="PRU00339"/>
    </source>
</evidence>
<dbReference type="InterPro" id="IPR009057">
    <property type="entry name" value="Homeodomain-like_sf"/>
</dbReference>
<dbReference type="Proteomes" id="UP000199437">
    <property type="component" value="Unassembled WGS sequence"/>
</dbReference>
<dbReference type="Gene3D" id="1.10.10.60">
    <property type="entry name" value="Homeodomain-like"/>
    <property type="match status" value="1"/>
</dbReference>
<dbReference type="SMART" id="SM00342">
    <property type="entry name" value="HTH_ARAC"/>
    <property type="match status" value="1"/>
</dbReference>
<dbReference type="GeneID" id="99986983"/>
<dbReference type="InterPro" id="IPR019734">
    <property type="entry name" value="TPR_rpt"/>
</dbReference>
<dbReference type="PRINTS" id="PR00032">
    <property type="entry name" value="HTHARAC"/>
</dbReference>